<dbReference type="STRING" id="500610.SAMN02799615_00805"/>
<dbReference type="SUPFAM" id="SSF75553">
    <property type="entry name" value="Smc hinge domain"/>
    <property type="match status" value="1"/>
</dbReference>
<dbReference type="PANTHER" id="PTHR43977">
    <property type="entry name" value="STRUCTURAL MAINTENANCE OF CHROMOSOMES PROTEIN 3"/>
    <property type="match status" value="1"/>
</dbReference>
<dbReference type="Gene3D" id="1.10.287.1490">
    <property type="match status" value="1"/>
</dbReference>
<evidence type="ECO:0000313" key="9">
    <source>
        <dbReference type="Proteomes" id="UP000199477"/>
    </source>
</evidence>
<dbReference type="InterPro" id="IPR027417">
    <property type="entry name" value="P-loop_NTPase"/>
</dbReference>
<dbReference type="NCBIfam" id="TIGR02168">
    <property type="entry name" value="SMC_prok_B"/>
    <property type="match status" value="1"/>
</dbReference>
<feature type="coiled-coil region" evidence="6">
    <location>
        <begin position="872"/>
        <end position="920"/>
    </location>
</feature>
<keyword evidence="4 6" id="KW-0175">Coiled coil</keyword>
<feature type="coiled-coil region" evidence="6">
    <location>
        <begin position="300"/>
        <end position="337"/>
    </location>
</feature>
<feature type="coiled-coil region" evidence="6">
    <location>
        <begin position="662"/>
        <end position="703"/>
    </location>
</feature>
<keyword evidence="1 6" id="KW-0963">Cytoplasm</keyword>
<evidence type="ECO:0000256" key="5">
    <source>
        <dbReference type="ARBA" id="ARBA00023125"/>
    </source>
</evidence>
<dbReference type="Gene3D" id="3.40.50.300">
    <property type="entry name" value="P-loop containing nucleotide triphosphate hydrolases"/>
    <property type="match status" value="2"/>
</dbReference>
<dbReference type="Pfam" id="PF06470">
    <property type="entry name" value="SMC_hinge"/>
    <property type="match status" value="1"/>
</dbReference>
<protein>
    <recommendedName>
        <fullName evidence="6">Chromosome partition protein Smc</fullName>
    </recommendedName>
</protein>
<comment type="subcellular location">
    <subcellularLocation>
        <location evidence="6">Cytoplasm</location>
    </subcellularLocation>
</comment>
<dbReference type="SUPFAM" id="SSF52540">
    <property type="entry name" value="P-loop containing nucleoside triphosphate hydrolases"/>
    <property type="match status" value="1"/>
</dbReference>
<evidence type="ECO:0000313" key="8">
    <source>
        <dbReference type="EMBL" id="SFE34731.1"/>
    </source>
</evidence>
<evidence type="ECO:0000256" key="6">
    <source>
        <dbReference type="HAMAP-Rule" id="MF_01894"/>
    </source>
</evidence>
<evidence type="ECO:0000256" key="4">
    <source>
        <dbReference type="ARBA" id="ARBA00023054"/>
    </source>
</evidence>
<comment type="similarity">
    <text evidence="6">Belongs to the SMC family.</text>
</comment>
<dbReference type="Pfam" id="PF02463">
    <property type="entry name" value="SMC_N"/>
    <property type="match status" value="1"/>
</dbReference>
<dbReference type="GO" id="GO:0005524">
    <property type="term" value="F:ATP binding"/>
    <property type="evidence" value="ECO:0007669"/>
    <property type="project" value="UniProtKB-UniRule"/>
</dbReference>
<feature type="domain" description="SMC hinge" evidence="7">
    <location>
        <begin position="521"/>
        <end position="618"/>
    </location>
</feature>
<feature type="coiled-coil region" evidence="6">
    <location>
        <begin position="431"/>
        <end position="500"/>
    </location>
</feature>
<dbReference type="HAMAP" id="MF_01894">
    <property type="entry name" value="Smc_prok"/>
    <property type="match status" value="1"/>
</dbReference>
<evidence type="ECO:0000259" key="7">
    <source>
        <dbReference type="SMART" id="SM00968"/>
    </source>
</evidence>
<dbReference type="EMBL" id="FONH01000002">
    <property type="protein sequence ID" value="SFE34731.1"/>
    <property type="molecule type" value="Genomic_DNA"/>
</dbReference>
<dbReference type="PIRSF" id="PIRSF005719">
    <property type="entry name" value="SMC"/>
    <property type="match status" value="1"/>
</dbReference>
<dbReference type="SMART" id="SM00968">
    <property type="entry name" value="SMC_hinge"/>
    <property type="match status" value="1"/>
</dbReference>
<reference evidence="9" key="1">
    <citation type="submission" date="2016-10" db="EMBL/GenBank/DDBJ databases">
        <authorList>
            <person name="Varghese N."/>
            <person name="Submissions S."/>
        </authorList>
    </citation>
    <scope>NUCLEOTIDE SEQUENCE [LARGE SCALE GENOMIC DNA]</scope>
    <source>
        <strain evidence="9">UNC178MFTsu3.1</strain>
    </source>
</reference>
<dbReference type="CDD" id="cd03278">
    <property type="entry name" value="ABC_SMC_barmotin"/>
    <property type="match status" value="2"/>
</dbReference>
<dbReference type="GO" id="GO:0005694">
    <property type="term" value="C:chromosome"/>
    <property type="evidence" value="ECO:0007669"/>
    <property type="project" value="InterPro"/>
</dbReference>
<evidence type="ECO:0000256" key="3">
    <source>
        <dbReference type="ARBA" id="ARBA00022840"/>
    </source>
</evidence>
<keyword evidence="5 6" id="KW-0238">DNA-binding</keyword>
<evidence type="ECO:0000256" key="1">
    <source>
        <dbReference type="ARBA" id="ARBA00022490"/>
    </source>
</evidence>
<comment type="domain">
    <text evidence="6">Contains large globular domains required for ATP hydrolysis at each terminus and a third globular domain forming a flexible hinge near the middle of the molecule. These domains are separated by coiled-coil structures.</text>
</comment>
<dbReference type="Proteomes" id="UP000199477">
    <property type="component" value="Unassembled WGS sequence"/>
</dbReference>
<feature type="binding site" evidence="6">
    <location>
        <begin position="32"/>
        <end position="39"/>
    </location>
    <ligand>
        <name>ATP</name>
        <dbReference type="ChEBI" id="CHEBI:30616"/>
    </ligand>
</feature>
<dbReference type="GO" id="GO:0007062">
    <property type="term" value="P:sister chromatid cohesion"/>
    <property type="evidence" value="ECO:0007669"/>
    <property type="project" value="InterPro"/>
</dbReference>
<keyword evidence="2 6" id="KW-0547">Nucleotide-binding</keyword>
<dbReference type="InterPro" id="IPR011890">
    <property type="entry name" value="SMC_prok"/>
</dbReference>
<dbReference type="GO" id="GO:0016887">
    <property type="term" value="F:ATP hydrolysis activity"/>
    <property type="evidence" value="ECO:0007669"/>
    <property type="project" value="InterPro"/>
</dbReference>
<feature type="coiled-coil region" evidence="6">
    <location>
        <begin position="170"/>
        <end position="211"/>
    </location>
</feature>
<proteinExistence type="inferred from homology"/>
<sequence length="1169" mass="129952">MRLTTIKLAGFKSFVDPTTLHLPTNMTGVVGPNGCGKSNIIDAIRWVMGESAASRLRGDSLTDVIFSGSNSRKPVGQATVELIFDNSDGTIQGEYGQYAEISVKRQVTRDGQSAYFLNGARCRRRDITDLFLGTGLGPRSYSIIEQGMISQIVEAAPEELRVHLEEAAGISKYKERRKETESRIKSTRENLDRVRDVRDEVDKQLEHLNRQARAAERWKALKEEQTRKEAELRALEYRGLKSQHDGEGAGLSAAEIEIEKRIAGQRNVEAQLESVRERHTAASEHLGQVQGEVYKVGAEIARVEQQVRFNRETADRLQRAQAEAEREHEELAAHITTDREQTETLRLALAEGEPRLEALQQMQEDTGDAQRDTEAKLSDWQQRWDVYTRTAGEAARAAEVERTKLAYLDRQSIDLAKRREALESEQKATDIEALDASFEQLQGEHETQRERLETLGSLLDQHKLGHEKVLDEERQVQSALNEARQQLQSARGRQSSLEALQHAALGQEESAASGWLARLGLDKSRRLGESLQVEAGWETAVETALAGFLDSVLVDGAHDYAKDFGDLKNADLALLDAAEGGANTAGTLAAHVRGPAAAISILSHVLTAEHLDEAHQRVAGLSALAPYQSVMTRSGEWLGPGWARVRRAQGNQVGVLAREREMRLLAEQIATLEARIEEATGQLDDLRTSKFEAERARDDAQRELYNAHRRQSELAGQLQSHRGKMETARARAEKVSGELGEIISQLDELQTQTRDARARLDESVNHMGDLEDQRRELENERRALLESREEARMNAREAADQAHALALSMESKRSALASLEQALARMDTQIRQIASRRGEIEEQLAAGSDPIAELEAERQTYLDQRLLVDKQLVEARRAVEDCDAEFRRLEQERQRIEQGLNTLREQLSQKRLAAQALELRAQQLADAIAASGLELEPLLAELPEDADASQWRGSLTDLGQKIQRLEPVNLAAIQEHAEQSERKTYLDNQLADLTSAMETLEGAIKKIDRETRQRFKETFDRVNAGVQELFPRLFGGGHAYLELTGDDLLDTGVAIMARPPGKRVSNISLLSGGEKALTAVSLVFSIFGLNPAPFCLLDEVDAPLDEANVGRFSNMVKEMSEKVQFIFVSHNKATMEAASQLCGVTMREPGVSRLVQVDLAEAAKLAGAA</sequence>
<dbReference type="GO" id="GO:0030261">
    <property type="term" value="P:chromosome condensation"/>
    <property type="evidence" value="ECO:0007669"/>
    <property type="project" value="InterPro"/>
</dbReference>
<organism evidence="8 9">
    <name type="scientific">Dyella marensis</name>
    <dbReference type="NCBI Taxonomy" id="500610"/>
    <lineage>
        <taxon>Bacteria</taxon>
        <taxon>Pseudomonadati</taxon>
        <taxon>Pseudomonadota</taxon>
        <taxon>Gammaproteobacteria</taxon>
        <taxon>Lysobacterales</taxon>
        <taxon>Rhodanobacteraceae</taxon>
        <taxon>Dyella</taxon>
    </lineage>
</organism>
<dbReference type="InterPro" id="IPR024704">
    <property type="entry name" value="SMC"/>
</dbReference>
<accession>A0A1I1ZSS9</accession>
<dbReference type="Gene3D" id="1.20.1060.20">
    <property type="match status" value="1"/>
</dbReference>
<evidence type="ECO:0000256" key="2">
    <source>
        <dbReference type="ARBA" id="ARBA00022741"/>
    </source>
</evidence>
<comment type="function">
    <text evidence="6">Required for chromosome condensation and partitioning.</text>
</comment>
<name>A0A1I1ZSS9_9GAMM</name>
<feature type="coiled-coil region" evidence="6">
    <location>
        <begin position="732"/>
        <end position="836"/>
    </location>
</feature>
<dbReference type="InterPro" id="IPR010935">
    <property type="entry name" value="SMC_hinge"/>
</dbReference>
<dbReference type="InterPro" id="IPR036277">
    <property type="entry name" value="SMC_hinge_sf"/>
</dbReference>
<comment type="subunit">
    <text evidence="6">Homodimer.</text>
</comment>
<dbReference type="AlphaFoldDB" id="A0A1I1ZSS9"/>
<dbReference type="InterPro" id="IPR003395">
    <property type="entry name" value="RecF/RecN/SMC_N"/>
</dbReference>
<gene>
    <name evidence="6" type="primary">smc</name>
    <name evidence="8" type="ORF">SAMN02799615_00805</name>
</gene>
<dbReference type="GO" id="GO:0005737">
    <property type="term" value="C:cytoplasm"/>
    <property type="evidence" value="ECO:0007669"/>
    <property type="project" value="UniProtKB-SubCell"/>
</dbReference>
<dbReference type="GO" id="GO:0007059">
    <property type="term" value="P:chromosome segregation"/>
    <property type="evidence" value="ECO:0007669"/>
    <property type="project" value="UniProtKB-UniRule"/>
</dbReference>
<keyword evidence="9" id="KW-1185">Reference proteome</keyword>
<keyword evidence="3 6" id="KW-0067">ATP-binding</keyword>
<dbReference type="GO" id="GO:0003677">
    <property type="term" value="F:DNA binding"/>
    <property type="evidence" value="ECO:0007669"/>
    <property type="project" value="UniProtKB-UniRule"/>
</dbReference>
<dbReference type="RefSeq" id="WP_026636596.1">
    <property type="nucleotide sequence ID" value="NZ_FONH01000002.1"/>
</dbReference>
<dbReference type="GO" id="GO:0006260">
    <property type="term" value="P:DNA replication"/>
    <property type="evidence" value="ECO:0007669"/>
    <property type="project" value="UniProtKB-UniRule"/>
</dbReference>